<accession>A0ABR6EQX1</accession>
<dbReference type="PANTHER" id="PTHR41773:SF1">
    <property type="entry name" value="RELA_SPOT DOMAIN-CONTAINING PROTEIN"/>
    <property type="match status" value="1"/>
</dbReference>
<evidence type="ECO:0000256" key="2">
    <source>
        <dbReference type="SAM" id="MobiDB-lite"/>
    </source>
</evidence>
<feature type="coiled-coil region" evidence="1">
    <location>
        <begin position="238"/>
        <end position="272"/>
    </location>
</feature>
<evidence type="ECO:0000256" key="1">
    <source>
        <dbReference type="SAM" id="Coils"/>
    </source>
</evidence>
<proteinExistence type="predicted"/>
<dbReference type="Pfam" id="PF04607">
    <property type="entry name" value="RelA_SpoT"/>
    <property type="match status" value="1"/>
</dbReference>
<keyword evidence="5" id="KW-1185">Reference proteome</keyword>
<feature type="region of interest" description="Disordered" evidence="2">
    <location>
        <begin position="315"/>
        <end position="335"/>
    </location>
</feature>
<dbReference type="EMBL" id="WNXC01000001">
    <property type="protein sequence ID" value="MBB2147654.1"/>
    <property type="molecule type" value="Genomic_DNA"/>
</dbReference>
<reference evidence="4 5" key="1">
    <citation type="submission" date="2019-11" db="EMBL/GenBank/DDBJ databases">
        <title>Description of Pedobacter sp. LMG 31462T.</title>
        <authorList>
            <person name="Carlier A."/>
            <person name="Qi S."/>
            <person name="Vandamme P."/>
        </authorList>
    </citation>
    <scope>NUCLEOTIDE SEQUENCE [LARGE SCALE GENOMIC DNA]</scope>
    <source>
        <strain evidence="4 5">LMG 31462</strain>
    </source>
</reference>
<dbReference type="Gene3D" id="3.30.460.10">
    <property type="entry name" value="Beta Polymerase, domain 2"/>
    <property type="match status" value="1"/>
</dbReference>
<dbReference type="SUPFAM" id="SSF81301">
    <property type="entry name" value="Nucleotidyltransferase"/>
    <property type="match status" value="1"/>
</dbReference>
<organism evidence="4 5">
    <name type="scientific">Pedobacter gandavensis</name>
    <dbReference type="NCBI Taxonomy" id="2679963"/>
    <lineage>
        <taxon>Bacteria</taxon>
        <taxon>Pseudomonadati</taxon>
        <taxon>Bacteroidota</taxon>
        <taxon>Sphingobacteriia</taxon>
        <taxon>Sphingobacteriales</taxon>
        <taxon>Sphingobacteriaceae</taxon>
        <taxon>Pedobacter</taxon>
    </lineage>
</organism>
<dbReference type="InterPro" id="IPR043519">
    <property type="entry name" value="NT_sf"/>
</dbReference>
<dbReference type="Proteomes" id="UP000636110">
    <property type="component" value="Unassembled WGS sequence"/>
</dbReference>
<feature type="compositionally biased region" description="Basic and acidic residues" evidence="2">
    <location>
        <begin position="319"/>
        <end position="335"/>
    </location>
</feature>
<comment type="caution">
    <text evidence="4">The sequence shown here is derived from an EMBL/GenBank/DDBJ whole genome shotgun (WGS) entry which is preliminary data.</text>
</comment>
<sequence length="406" mass="45074">MSMIQQAEFLSTYNLNSADLKATNLNYEELLNISADFESKKAAYDEIGTGVVKILFKFDAVHAIKYQIQNSEELIANLVAYKLQHPEVILDLTTYEALIENLISIRIIPLFKSDWAKIHDSIVDQFVVIGNMTANVRVEDAATTTKAFTDKGCTLKTQSDGYRSVDYVIKTAPSKKEYKVAVQVRNIFEEGWAEIDHSARYKNKMDSQILNEFSKTLNKLAGGADEMGEFIHGLQSYLEAQETLVQQQQTLVEEQQVELENLRAELAKTKLTEKTSNSSEGMLGKDIIEDLAKTAAAIDGGSVPTETPISAIKTTPEPAQEKASEKAPVKTEEKLIDSTAAATEKTIEEKPKTVKNRTDKPKAVKLKEVKISEEKPKVEMLPVVEDLFGQTRIPDAAPLKPSVTNA</sequence>
<keyword evidence="1" id="KW-0175">Coiled coil</keyword>
<evidence type="ECO:0000313" key="4">
    <source>
        <dbReference type="EMBL" id="MBB2147654.1"/>
    </source>
</evidence>
<gene>
    <name evidence="4" type="ORF">GM920_01895</name>
</gene>
<protein>
    <recommendedName>
        <fullName evidence="3">RelA/SpoT domain-containing protein</fullName>
    </recommendedName>
</protein>
<dbReference type="SMART" id="SM00954">
    <property type="entry name" value="RelA_SpoT"/>
    <property type="match status" value="1"/>
</dbReference>
<dbReference type="RefSeq" id="WP_182952917.1">
    <property type="nucleotide sequence ID" value="NZ_WNXC01000001.1"/>
</dbReference>
<evidence type="ECO:0000313" key="5">
    <source>
        <dbReference type="Proteomes" id="UP000636110"/>
    </source>
</evidence>
<evidence type="ECO:0000259" key="3">
    <source>
        <dbReference type="SMART" id="SM00954"/>
    </source>
</evidence>
<dbReference type="InterPro" id="IPR007685">
    <property type="entry name" value="RelA_SpoT"/>
</dbReference>
<feature type="domain" description="RelA/SpoT" evidence="3">
    <location>
        <begin position="81"/>
        <end position="207"/>
    </location>
</feature>
<name>A0ABR6EQX1_9SPHI</name>
<dbReference type="PANTHER" id="PTHR41773">
    <property type="entry name" value="GTP PYROPHOSPHATASE-RELATED"/>
    <property type="match status" value="1"/>
</dbReference>